<dbReference type="SUPFAM" id="SSF49265">
    <property type="entry name" value="Fibronectin type III"/>
    <property type="match status" value="1"/>
</dbReference>
<sequence length="112" mass="11750">MSGAGRDTTSPMVITSASYDGSAVTVEWEPFSESGLSGYIVTLLQVSVGMNNVPVDDPDAVSKTFGVLLKAGDEYQVWVTPILRPGFPDTANQSNVVPIPYPPTDASQGSAK</sequence>
<dbReference type="InterPro" id="IPR036116">
    <property type="entry name" value="FN3_sf"/>
</dbReference>
<dbReference type="Proteomes" id="UP000320431">
    <property type="component" value="Unassembled WGS sequence"/>
</dbReference>
<name>A0A508B625_9GAMM</name>
<dbReference type="InterPro" id="IPR003961">
    <property type="entry name" value="FN3_dom"/>
</dbReference>
<evidence type="ECO:0000313" key="1">
    <source>
        <dbReference type="EMBL" id="KAB8194370.1"/>
    </source>
</evidence>
<accession>A0A508B625</accession>
<reference evidence="1 2" key="1">
    <citation type="submission" date="2019-10" db="EMBL/GenBank/DDBJ databases">
        <title>Lysobacter alkalisoli sp. nov., isolated from saline-alkaline soil.</title>
        <authorList>
            <person name="Sun J.-Q."/>
        </authorList>
    </citation>
    <scope>NUCLEOTIDE SEQUENCE [LARGE SCALE GENOMIC DNA]</scope>
    <source>
        <strain evidence="1 2">KCTC 42381</strain>
    </source>
</reference>
<proteinExistence type="predicted"/>
<dbReference type="AlphaFoldDB" id="A0A508B625"/>
<organism evidence="1 2">
    <name type="scientific">Marilutibacter maris</name>
    <dbReference type="NCBI Taxonomy" id="1605891"/>
    <lineage>
        <taxon>Bacteria</taxon>
        <taxon>Pseudomonadati</taxon>
        <taxon>Pseudomonadota</taxon>
        <taxon>Gammaproteobacteria</taxon>
        <taxon>Lysobacterales</taxon>
        <taxon>Lysobacteraceae</taxon>
        <taxon>Marilutibacter</taxon>
    </lineage>
</organism>
<dbReference type="EMBL" id="VICD02000084">
    <property type="protein sequence ID" value="KAB8194370.1"/>
    <property type="molecule type" value="Genomic_DNA"/>
</dbReference>
<dbReference type="PROSITE" id="PS50853">
    <property type="entry name" value="FN3"/>
    <property type="match status" value="1"/>
</dbReference>
<dbReference type="RefSeq" id="WP_111267698.1">
    <property type="nucleotide sequence ID" value="NZ_CP029843.1"/>
</dbReference>
<gene>
    <name evidence="1" type="ORF">FKV24_006025</name>
</gene>
<evidence type="ECO:0000313" key="2">
    <source>
        <dbReference type="Proteomes" id="UP000320431"/>
    </source>
</evidence>
<protein>
    <submittedName>
        <fullName evidence="1">Uncharacterized protein</fullName>
    </submittedName>
</protein>
<comment type="caution">
    <text evidence="1">The sequence shown here is derived from an EMBL/GenBank/DDBJ whole genome shotgun (WGS) entry which is preliminary data.</text>
</comment>